<protein>
    <submittedName>
        <fullName evidence="9">Accessory regulator</fullName>
    </submittedName>
</protein>
<evidence type="ECO:0000256" key="5">
    <source>
        <dbReference type="ARBA" id="ARBA00022801"/>
    </source>
</evidence>
<feature type="transmembrane region" description="Helical" evidence="8">
    <location>
        <begin position="170"/>
        <end position="188"/>
    </location>
</feature>
<keyword evidence="2" id="KW-0673">Quorum sensing</keyword>
<feature type="transmembrane region" description="Helical" evidence="8">
    <location>
        <begin position="108"/>
        <end position="124"/>
    </location>
</feature>
<feature type="transmembrane region" description="Helical" evidence="8">
    <location>
        <begin position="54"/>
        <end position="71"/>
    </location>
</feature>
<dbReference type="GO" id="GO:0008233">
    <property type="term" value="F:peptidase activity"/>
    <property type="evidence" value="ECO:0007669"/>
    <property type="project" value="UniProtKB-KW"/>
</dbReference>
<dbReference type="GO" id="GO:0016020">
    <property type="term" value="C:membrane"/>
    <property type="evidence" value="ECO:0007669"/>
    <property type="project" value="InterPro"/>
</dbReference>
<keyword evidence="7 8" id="KW-0472">Membrane</keyword>
<dbReference type="Pfam" id="PF04647">
    <property type="entry name" value="AgrB"/>
    <property type="match status" value="1"/>
</dbReference>
<sequence>MVKSYSNKITSFLICNEIIKEKEYDLYLYAFETLIAFVINIIVILVVGCIFDRFLETILFLAFYCPIRQFAGGYHAENYRRCLLVFISLYICNIYFLNILILKELNSIIIFLMIISYIGIYICAPLEHRYNPLSKKEIYNYKKIVMYLISVVSLISIIGINIDLIHDCSVYLASVIILIFIMIVFGLIKKSRE</sequence>
<reference evidence="9 10" key="1">
    <citation type="submission" date="2018-09" db="EMBL/GenBank/DDBJ databases">
        <title>A clostridial neurotoxin that targets Anopheles mosquitoes.</title>
        <authorList>
            <person name="Contreras E."/>
            <person name="Masuyer G."/>
            <person name="Qureshi N."/>
            <person name="Chawla S."/>
            <person name="Lim H.L."/>
            <person name="Chen J."/>
            <person name="Stenmark P."/>
            <person name="Gill S."/>
        </authorList>
    </citation>
    <scope>NUCLEOTIDE SEQUENCE [LARGE SCALE GENOMIC DNA]</scope>
    <source>
        <strain evidence="9 10">Cbm</strain>
    </source>
</reference>
<feature type="transmembrane region" description="Helical" evidence="8">
    <location>
        <begin position="26"/>
        <end position="48"/>
    </location>
</feature>
<dbReference type="AlphaFoldDB" id="A0A5P3XGK4"/>
<evidence type="ECO:0000256" key="7">
    <source>
        <dbReference type="ARBA" id="ARBA00023136"/>
    </source>
</evidence>
<evidence type="ECO:0000313" key="10">
    <source>
        <dbReference type="Proteomes" id="UP000326961"/>
    </source>
</evidence>
<evidence type="ECO:0000256" key="8">
    <source>
        <dbReference type="SAM" id="Phobius"/>
    </source>
</evidence>
<dbReference type="Proteomes" id="UP000326961">
    <property type="component" value="Chromosome"/>
</dbReference>
<evidence type="ECO:0000256" key="4">
    <source>
        <dbReference type="ARBA" id="ARBA00022692"/>
    </source>
</evidence>
<feature type="transmembrane region" description="Helical" evidence="8">
    <location>
        <begin position="144"/>
        <end position="164"/>
    </location>
</feature>
<dbReference type="GO" id="GO:0006508">
    <property type="term" value="P:proteolysis"/>
    <property type="evidence" value="ECO:0007669"/>
    <property type="project" value="UniProtKB-KW"/>
</dbReference>
<evidence type="ECO:0000256" key="1">
    <source>
        <dbReference type="ARBA" id="ARBA00022475"/>
    </source>
</evidence>
<gene>
    <name evidence="9" type="ORF">D4A35_11390</name>
</gene>
<keyword evidence="6 8" id="KW-1133">Transmembrane helix</keyword>
<evidence type="ECO:0000256" key="2">
    <source>
        <dbReference type="ARBA" id="ARBA00022654"/>
    </source>
</evidence>
<dbReference type="RefSeq" id="WP_021428339.1">
    <property type="nucleotide sequence ID" value="NZ_CP032452.1"/>
</dbReference>
<keyword evidence="4 8" id="KW-0812">Transmembrane</keyword>
<dbReference type="GO" id="GO:0009372">
    <property type="term" value="P:quorum sensing"/>
    <property type="evidence" value="ECO:0007669"/>
    <property type="project" value="UniProtKB-KW"/>
</dbReference>
<feature type="transmembrane region" description="Helical" evidence="8">
    <location>
        <begin position="83"/>
        <end position="102"/>
    </location>
</feature>
<dbReference type="EMBL" id="CP032452">
    <property type="protein sequence ID" value="QEZ69456.1"/>
    <property type="molecule type" value="Genomic_DNA"/>
</dbReference>
<organism evidence="9 10">
    <name type="scientific">Paraclostridium bifermentans</name>
    <name type="common">Clostridium bifermentans</name>
    <dbReference type="NCBI Taxonomy" id="1490"/>
    <lineage>
        <taxon>Bacteria</taxon>
        <taxon>Bacillati</taxon>
        <taxon>Bacillota</taxon>
        <taxon>Clostridia</taxon>
        <taxon>Peptostreptococcales</taxon>
        <taxon>Peptostreptococcaceae</taxon>
        <taxon>Paraclostridium</taxon>
    </lineage>
</organism>
<evidence type="ECO:0000313" key="9">
    <source>
        <dbReference type="EMBL" id="QEZ69456.1"/>
    </source>
</evidence>
<proteinExistence type="predicted"/>
<evidence type="ECO:0000256" key="3">
    <source>
        <dbReference type="ARBA" id="ARBA00022670"/>
    </source>
</evidence>
<accession>A0A5P3XGK4</accession>
<name>A0A5P3XGK4_PARBF</name>
<dbReference type="InterPro" id="IPR006741">
    <property type="entry name" value="AgrB"/>
</dbReference>
<dbReference type="SMART" id="SM00793">
    <property type="entry name" value="AgrB"/>
    <property type="match status" value="1"/>
</dbReference>
<keyword evidence="3" id="KW-0645">Protease</keyword>
<keyword evidence="5" id="KW-0378">Hydrolase</keyword>
<evidence type="ECO:0000256" key="6">
    <source>
        <dbReference type="ARBA" id="ARBA00022989"/>
    </source>
</evidence>
<keyword evidence="1" id="KW-1003">Cell membrane</keyword>